<proteinExistence type="predicted"/>
<comment type="caution">
    <text evidence="2">The sequence shown here is derived from an EMBL/GenBank/DDBJ whole genome shotgun (WGS) entry which is preliminary data.</text>
</comment>
<gene>
    <name evidence="2" type="ORF">DM860_010339</name>
</gene>
<feature type="coiled-coil region" evidence="1">
    <location>
        <begin position="8"/>
        <end position="56"/>
    </location>
</feature>
<dbReference type="EMBL" id="NQVE01000188">
    <property type="protein sequence ID" value="RAL41545.1"/>
    <property type="molecule type" value="Genomic_DNA"/>
</dbReference>
<evidence type="ECO:0000313" key="3">
    <source>
        <dbReference type="Proteomes" id="UP000249390"/>
    </source>
</evidence>
<reference evidence="2 3" key="1">
    <citation type="submission" date="2018-06" db="EMBL/GenBank/DDBJ databases">
        <title>The Genome of Cuscuta australis (Dodder) Provides Insight into the Evolution of Plant Parasitism.</title>
        <authorList>
            <person name="Liu H."/>
        </authorList>
    </citation>
    <scope>NUCLEOTIDE SEQUENCE [LARGE SCALE GENOMIC DNA]</scope>
    <source>
        <strain evidence="3">cv. Yunnan</strain>
        <tissue evidence="2">Vines</tissue>
    </source>
</reference>
<keyword evidence="1" id="KW-0175">Coiled coil</keyword>
<evidence type="ECO:0000313" key="2">
    <source>
        <dbReference type="EMBL" id="RAL41545.1"/>
    </source>
</evidence>
<name>A0A328D747_9ASTE</name>
<keyword evidence="3" id="KW-1185">Reference proteome</keyword>
<dbReference type="Proteomes" id="UP000249390">
    <property type="component" value="Unassembled WGS sequence"/>
</dbReference>
<sequence length="88" mass="10407">MGFMLVIKEKLTDRKKELEQELTRINAEHNDLIEKLRTIEDNVKTLQDNLVAVNNEISDKFVDQKILLCRQNELEEYLVVTFSDWNAI</sequence>
<protein>
    <submittedName>
        <fullName evidence="2">Uncharacterized protein</fullName>
    </submittedName>
</protein>
<accession>A0A328D747</accession>
<organism evidence="2 3">
    <name type="scientific">Cuscuta australis</name>
    <dbReference type="NCBI Taxonomy" id="267555"/>
    <lineage>
        <taxon>Eukaryota</taxon>
        <taxon>Viridiplantae</taxon>
        <taxon>Streptophyta</taxon>
        <taxon>Embryophyta</taxon>
        <taxon>Tracheophyta</taxon>
        <taxon>Spermatophyta</taxon>
        <taxon>Magnoliopsida</taxon>
        <taxon>eudicotyledons</taxon>
        <taxon>Gunneridae</taxon>
        <taxon>Pentapetalae</taxon>
        <taxon>asterids</taxon>
        <taxon>lamiids</taxon>
        <taxon>Solanales</taxon>
        <taxon>Convolvulaceae</taxon>
        <taxon>Cuscuteae</taxon>
        <taxon>Cuscuta</taxon>
        <taxon>Cuscuta subgen. Grammica</taxon>
        <taxon>Cuscuta sect. Cleistogrammica</taxon>
    </lineage>
</organism>
<dbReference type="AlphaFoldDB" id="A0A328D747"/>
<evidence type="ECO:0000256" key="1">
    <source>
        <dbReference type="SAM" id="Coils"/>
    </source>
</evidence>